<dbReference type="Proteomes" id="UP000237631">
    <property type="component" value="Unassembled WGS sequence"/>
</dbReference>
<evidence type="ECO:0000313" key="2">
    <source>
        <dbReference type="EMBL" id="PPJ53243.1"/>
    </source>
</evidence>
<keyword evidence="3" id="KW-1185">Reference proteome</keyword>
<protein>
    <submittedName>
        <fullName evidence="2">Uncharacterized protein</fullName>
    </submittedName>
</protein>
<name>A0A2S6C0I2_9PEZI</name>
<proteinExistence type="predicted"/>
<evidence type="ECO:0000313" key="3">
    <source>
        <dbReference type="Proteomes" id="UP000237631"/>
    </source>
</evidence>
<accession>A0A2S6C0I2</accession>
<feature type="region of interest" description="Disordered" evidence="1">
    <location>
        <begin position="205"/>
        <end position="250"/>
    </location>
</feature>
<dbReference type="AlphaFoldDB" id="A0A2S6C0I2"/>
<organism evidence="2 3">
    <name type="scientific">Cercospora berteroae</name>
    <dbReference type="NCBI Taxonomy" id="357750"/>
    <lineage>
        <taxon>Eukaryota</taxon>
        <taxon>Fungi</taxon>
        <taxon>Dikarya</taxon>
        <taxon>Ascomycota</taxon>
        <taxon>Pezizomycotina</taxon>
        <taxon>Dothideomycetes</taxon>
        <taxon>Dothideomycetidae</taxon>
        <taxon>Mycosphaerellales</taxon>
        <taxon>Mycosphaerellaceae</taxon>
        <taxon>Cercospora</taxon>
    </lineage>
</organism>
<dbReference type="EMBL" id="PNEN01001546">
    <property type="protein sequence ID" value="PPJ53243.1"/>
    <property type="molecule type" value="Genomic_DNA"/>
</dbReference>
<sequence length="250" mass="27523">MQVALYEAKPDELPTQVERITRAANGDLDARLELILAKDAEAVLSIAARPDHPAENILAYLTNRGEGRTPAHALKDVLDPPADKTEDVAVLTSFVWRYARGIASGRPIPTRRCARKSPVTWSRTSSRLVPSLDETIATWTKSVEARTDEGLRRQRRTRLPTKQHIISHDVESLVHGKKAEEYGRRVVETHMPGLNEDRLELRPLHQPAPAPAQTAPAPKAKRKRTGGAGASSKRVKKGPGVAKDAMDDPD</sequence>
<reference evidence="3" key="1">
    <citation type="journal article" date="2017" name="bioRxiv">
        <title>Conservation of a gene cluster reveals novel cercosporin biosynthetic mechanisms and extends production to the genus Colletotrichum.</title>
        <authorList>
            <person name="de Jonge R."/>
            <person name="Ebert M.K."/>
            <person name="Huitt-Roehl C.R."/>
            <person name="Pal P."/>
            <person name="Suttle J.C."/>
            <person name="Spanner R.E."/>
            <person name="Neubauer J.D."/>
            <person name="Jurick W.M.II."/>
            <person name="Stott K.A."/>
            <person name="Secor G.A."/>
            <person name="Thomma B.P.H.J."/>
            <person name="Van de Peer Y."/>
            <person name="Townsend C.A."/>
            <person name="Bolton M.D."/>
        </authorList>
    </citation>
    <scope>NUCLEOTIDE SEQUENCE [LARGE SCALE GENOMIC DNA]</scope>
    <source>
        <strain evidence="3">CBS538.71</strain>
    </source>
</reference>
<comment type="caution">
    <text evidence="2">The sequence shown here is derived from an EMBL/GenBank/DDBJ whole genome shotgun (WGS) entry which is preliminary data.</text>
</comment>
<gene>
    <name evidence="2" type="ORF">CBER1_11944</name>
</gene>
<evidence type="ECO:0000256" key="1">
    <source>
        <dbReference type="SAM" id="MobiDB-lite"/>
    </source>
</evidence>